<dbReference type="InterPro" id="IPR002054">
    <property type="entry name" value="DNA-dir_DNA_pol_X"/>
</dbReference>
<keyword evidence="5" id="KW-0239">DNA-directed DNA polymerase</keyword>
<dbReference type="InterPro" id="IPR043519">
    <property type="entry name" value="NT_sf"/>
</dbReference>
<reference evidence="10" key="1">
    <citation type="submission" date="2021-04" db="EMBL/GenBank/DDBJ databases">
        <title>Complete Genome Sequences of Macrococcus spp. from dog and cattle.</title>
        <authorList>
            <person name="Schwendener S."/>
            <person name="Perreten V."/>
        </authorList>
    </citation>
    <scope>NUCLEOTIDE SEQUENCE</scope>
    <source>
        <strain evidence="10">Epi0143-OL</strain>
    </source>
</reference>
<evidence type="ECO:0000256" key="2">
    <source>
        <dbReference type="ARBA" id="ARBA00022679"/>
    </source>
</evidence>
<evidence type="ECO:0000256" key="5">
    <source>
        <dbReference type="ARBA" id="ARBA00022932"/>
    </source>
</evidence>
<dbReference type="RefSeq" id="WP_254249593.1">
    <property type="nucleotide sequence ID" value="NZ_CP073809.1"/>
</dbReference>
<evidence type="ECO:0000256" key="1">
    <source>
        <dbReference type="ARBA" id="ARBA00012417"/>
    </source>
</evidence>
<keyword evidence="4" id="KW-0227">DNA damage</keyword>
<dbReference type="Pfam" id="PF14791">
    <property type="entry name" value="DNA_pol_B_thumb"/>
    <property type="match status" value="1"/>
</dbReference>
<dbReference type="InterPro" id="IPR022311">
    <property type="entry name" value="PolX-like"/>
</dbReference>
<dbReference type="InterPro" id="IPR037160">
    <property type="entry name" value="DNA_Pol_thumb_sf"/>
</dbReference>
<dbReference type="AlphaFoldDB" id="A0A9Q9BVF9"/>
<dbReference type="SMART" id="SM00483">
    <property type="entry name" value="POLXc"/>
    <property type="match status" value="1"/>
</dbReference>
<dbReference type="Pfam" id="PF14520">
    <property type="entry name" value="HHH_5"/>
    <property type="match status" value="1"/>
</dbReference>
<dbReference type="GO" id="GO:0003887">
    <property type="term" value="F:DNA-directed DNA polymerase activity"/>
    <property type="evidence" value="ECO:0007669"/>
    <property type="project" value="UniProtKB-KW"/>
</dbReference>
<evidence type="ECO:0000256" key="7">
    <source>
        <dbReference type="ARBA" id="ARBA00049244"/>
    </source>
</evidence>
<dbReference type="SUPFAM" id="SSF47802">
    <property type="entry name" value="DNA polymerase beta, N-terminal domain-like"/>
    <property type="match status" value="1"/>
</dbReference>
<dbReference type="Gene3D" id="3.30.210.10">
    <property type="entry name" value="DNA polymerase, thumb domain"/>
    <property type="match status" value="1"/>
</dbReference>
<evidence type="ECO:0000313" key="11">
    <source>
        <dbReference type="Proteomes" id="UP001057381"/>
    </source>
</evidence>
<dbReference type="GO" id="GO:0003677">
    <property type="term" value="F:DNA binding"/>
    <property type="evidence" value="ECO:0007669"/>
    <property type="project" value="InterPro"/>
</dbReference>
<dbReference type="SUPFAM" id="SSF81301">
    <property type="entry name" value="Nucleotidyltransferase"/>
    <property type="match status" value="1"/>
</dbReference>
<dbReference type="GO" id="GO:0008270">
    <property type="term" value="F:zinc ion binding"/>
    <property type="evidence" value="ECO:0007669"/>
    <property type="project" value="TreeGrafter"/>
</dbReference>
<dbReference type="GO" id="GO:0042578">
    <property type="term" value="F:phosphoric ester hydrolase activity"/>
    <property type="evidence" value="ECO:0007669"/>
    <property type="project" value="TreeGrafter"/>
</dbReference>
<gene>
    <name evidence="10" type="primary">polX</name>
    <name evidence="10" type="ORF">KFV11_07435</name>
</gene>
<dbReference type="CDD" id="cd07436">
    <property type="entry name" value="PHP_PolX"/>
    <property type="match status" value="1"/>
</dbReference>
<keyword evidence="6" id="KW-0234">DNA repair</keyword>
<dbReference type="NCBIfam" id="NF006375">
    <property type="entry name" value="PRK08609.1"/>
    <property type="match status" value="1"/>
</dbReference>
<dbReference type="InterPro" id="IPR050243">
    <property type="entry name" value="PHP_phosphatase"/>
</dbReference>
<proteinExistence type="predicted"/>
<dbReference type="GO" id="GO:0004527">
    <property type="term" value="F:exonuclease activity"/>
    <property type="evidence" value="ECO:0007669"/>
    <property type="project" value="UniProtKB-KW"/>
</dbReference>
<keyword evidence="2" id="KW-0808">Transferase</keyword>
<dbReference type="Gene3D" id="1.10.150.20">
    <property type="entry name" value="5' to 3' exonuclease, C-terminal subdomain"/>
    <property type="match status" value="1"/>
</dbReference>
<dbReference type="InterPro" id="IPR027421">
    <property type="entry name" value="DNA_pol_lamdba_lyase_dom_sf"/>
</dbReference>
<dbReference type="SUPFAM" id="SSF89550">
    <property type="entry name" value="PHP domain-like"/>
    <property type="match status" value="1"/>
</dbReference>
<sequence length="568" mass="63126">MTKKDYIKLLETIGLYMELKGENSFKVSAYRKAAGAIEQSQTPIDDIKDFSVLPAIGKSVSELLDEYRSTGQSSLLDTLKEEVPEGHIKMLKIRNLGAKKIVKLYKTLGITTIDELQAACTAGKVQELAGFGAKTEETILKGIEDLTTKHDLSINEAVKLTLFINEGLESCPSVSRFQVAGSHRRMAEYSKDLDYIVETAHPEQAAQEIESLDIVTHVEVSGTEKVSVTVMIEDIETAVDFRFTDAAGFVQMLNHFTGSRDHNVKMRQLAKARGEKVNEYGITTADGELIQYATEEEIYQHYGQSYIPPEMRDTVDAFDVDQSTILTLNAIRGDLHMHTTASDGAHELEEMIEACIKKGYDYMVITDHSRSLRVANGLSIERLLEQHEKIKVLDKAYSEIDIYSGTEMDILPDGTLDFPDDVLAQLDYVIAAIHQSFSQPESRIMERLLNACHNPYVRQLAHPTGRLLGGRSGYPVDMAQLIAAAQETNTVLEVNAHPIRLDISSAVLKSNPGLTIAINTDAHHINHLDLMKYGVGTAIKGHVTTASVINTMTRDAFRKWLKEGKKIK</sequence>
<dbReference type="Proteomes" id="UP001057381">
    <property type="component" value="Chromosome"/>
</dbReference>
<evidence type="ECO:0000313" key="10">
    <source>
        <dbReference type="EMBL" id="UTH13102.1"/>
    </source>
</evidence>
<dbReference type="SMART" id="SM00481">
    <property type="entry name" value="POLIIIAc"/>
    <property type="match status" value="1"/>
</dbReference>
<dbReference type="PIRSF" id="PIRSF005047">
    <property type="entry name" value="UCP005047_YshC"/>
    <property type="match status" value="1"/>
</dbReference>
<evidence type="ECO:0000256" key="3">
    <source>
        <dbReference type="ARBA" id="ARBA00022695"/>
    </source>
</evidence>
<dbReference type="EC" id="2.7.7.7" evidence="1"/>
<evidence type="ECO:0000259" key="9">
    <source>
        <dbReference type="SMART" id="SM00483"/>
    </source>
</evidence>
<dbReference type="InterPro" id="IPR010996">
    <property type="entry name" value="HHH_MUS81"/>
</dbReference>
<dbReference type="InterPro" id="IPR016195">
    <property type="entry name" value="Pol/histidinol_Pase-like"/>
</dbReference>
<dbReference type="Gene3D" id="1.10.150.110">
    <property type="entry name" value="DNA polymerase beta, N-terminal domain-like"/>
    <property type="match status" value="1"/>
</dbReference>
<comment type="catalytic activity">
    <reaction evidence="7">
        <text>DNA(n) + a 2'-deoxyribonucleoside 5'-triphosphate = DNA(n+1) + diphosphate</text>
        <dbReference type="Rhea" id="RHEA:22508"/>
        <dbReference type="Rhea" id="RHEA-COMP:17339"/>
        <dbReference type="Rhea" id="RHEA-COMP:17340"/>
        <dbReference type="ChEBI" id="CHEBI:33019"/>
        <dbReference type="ChEBI" id="CHEBI:61560"/>
        <dbReference type="ChEBI" id="CHEBI:173112"/>
        <dbReference type="EC" id="2.7.7.7"/>
    </reaction>
</comment>
<dbReference type="InterPro" id="IPR002008">
    <property type="entry name" value="DNA_pol_X_beta-like"/>
</dbReference>
<dbReference type="PRINTS" id="PR00870">
    <property type="entry name" value="DNAPOLXBETA"/>
</dbReference>
<name>A0A9Q9BVF9_9STAP</name>
<dbReference type="InterPro" id="IPR029398">
    <property type="entry name" value="PolB_thumb"/>
</dbReference>
<feature type="domain" description="Polymerase/histidinol phosphatase N-terminal" evidence="8">
    <location>
        <begin position="333"/>
        <end position="412"/>
    </location>
</feature>
<dbReference type="InterPro" id="IPR003141">
    <property type="entry name" value="Pol/His_phosphatase_N"/>
</dbReference>
<accession>A0A9Q9BVF9</accession>
<dbReference type="PANTHER" id="PTHR36928:SF1">
    <property type="entry name" value="PHOSPHATASE YCDX-RELATED"/>
    <property type="match status" value="1"/>
</dbReference>
<keyword evidence="10" id="KW-0269">Exonuclease</keyword>
<dbReference type="InterPro" id="IPR004013">
    <property type="entry name" value="PHP_dom"/>
</dbReference>
<organism evidence="10 11">
    <name type="scientific">Macrococcus equipercicus</name>
    <dbReference type="NCBI Taxonomy" id="69967"/>
    <lineage>
        <taxon>Bacteria</taxon>
        <taxon>Bacillati</taxon>
        <taxon>Bacillota</taxon>
        <taxon>Bacilli</taxon>
        <taxon>Bacillales</taxon>
        <taxon>Staphylococcaceae</taxon>
        <taxon>Macrococcus</taxon>
    </lineage>
</organism>
<dbReference type="CDD" id="cd00141">
    <property type="entry name" value="NT_POLXc"/>
    <property type="match status" value="1"/>
</dbReference>
<keyword evidence="10" id="KW-0378">Hydrolase</keyword>
<evidence type="ECO:0000259" key="8">
    <source>
        <dbReference type="SMART" id="SM00481"/>
    </source>
</evidence>
<dbReference type="Gene3D" id="3.20.20.140">
    <property type="entry name" value="Metal-dependent hydrolases"/>
    <property type="match status" value="1"/>
</dbReference>
<dbReference type="GO" id="GO:0006281">
    <property type="term" value="P:DNA repair"/>
    <property type="evidence" value="ECO:0007669"/>
    <property type="project" value="UniProtKB-KW"/>
</dbReference>
<feature type="domain" description="DNA-directed DNA polymerase X" evidence="9">
    <location>
        <begin position="1"/>
        <end position="313"/>
    </location>
</feature>
<keyword evidence="10" id="KW-0540">Nuclease</keyword>
<protein>
    <recommendedName>
        <fullName evidence="1">DNA-directed DNA polymerase</fullName>
        <ecNumber evidence="1">2.7.7.7</ecNumber>
    </recommendedName>
</protein>
<evidence type="ECO:0000256" key="6">
    <source>
        <dbReference type="ARBA" id="ARBA00023204"/>
    </source>
</evidence>
<dbReference type="Pfam" id="PF14716">
    <property type="entry name" value="HHH_8"/>
    <property type="match status" value="1"/>
</dbReference>
<dbReference type="EMBL" id="CP073809">
    <property type="protein sequence ID" value="UTH13102.1"/>
    <property type="molecule type" value="Genomic_DNA"/>
</dbReference>
<dbReference type="Gene3D" id="3.30.460.10">
    <property type="entry name" value="Beta Polymerase, domain 2"/>
    <property type="match status" value="1"/>
</dbReference>
<dbReference type="KEGG" id="mequ:KFV11_07435"/>
<dbReference type="InterPro" id="IPR047967">
    <property type="entry name" value="PolX_PHP"/>
</dbReference>
<evidence type="ECO:0000256" key="4">
    <source>
        <dbReference type="ARBA" id="ARBA00022763"/>
    </source>
</evidence>
<keyword evidence="3" id="KW-0548">Nucleotidyltransferase</keyword>
<dbReference type="PANTHER" id="PTHR36928">
    <property type="entry name" value="PHOSPHATASE YCDX-RELATED"/>
    <property type="match status" value="1"/>
</dbReference>
<dbReference type="Pfam" id="PF02811">
    <property type="entry name" value="PHP"/>
    <property type="match status" value="1"/>
</dbReference>
<dbReference type="GO" id="GO:0005829">
    <property type="term" value="C:cytosol"/>
    <property type="evidence" value="ECO:0007669"/>
    <property type="project" value="TreeGrafter"/>
</dbReference>